<evidence type="ECO:0000259" key="1">
    <source>
        <dbReference type="Pfam" id="PF01636"/>
    </source>
</evidence>
<dbReference type="Gene3D" id="3.90.1200.10">
    <property type="match status" value="1"/>
</dbReference>
<dbReference type="SUPFAM" id="SSF56112">
    <property type="entry name" value="Protein kinase-like (PK-like)"/>
    <property type="match status" value="1"/>
</dbReference>
<keyword evidence="2" id="KW-0808">Transferase</keyword>
<dbReference type="GO" id="GO:0016301">
    <property type="term" value="F:kinase activity"/>
    <property type="evidence" value="ECO:0007669"/>
    <property type="project" value="UniProtKB-KW"/>
</dbReference>
<accession>A0A562V1N3</accession>
<dbReference type="OrthoDB" id="9797603at2"/>
<dbReference type="Pfam" id="PF01636">
    <property type="entry name" value="APH"/>
    <property type="match status" value="1"/>
</dbReference>
<protein>
    <submittedName>
        <fullName evidence="2">Aminoglycoside phosphotransferase (APT) family kinase protein</fullName>
    </submittedName>
</protein>
<organism evidence="2 3">
    <name type="scientific">Stackebrandtia albiflava</name>
    <dbReference type="NCBI Taxonomy" id="406432"/>
    <lineage>
        <taxon>Bacteria</taxon>
        <taxon>Bacillati</taxon>
        <taxon>Actinomycetota</taxon>
        <taxon>Actinomycetes</taxon>
        <taxon>Glycomycetales</taxon>
        <taxon>Glycomycetaceae</taxon>
        <taxon>Stackebrandtia</taxon>
    </lineage>
</organism>
<dbReference type="EMBL" id="VLLL01000006">
    <property type="protein sequence ID" value="TWJ11784.1"/>
    <property type="molecule type" value="Genomic_DNA"/>
</dbReference>
<dbReference type="InterPro" id="IPR011009">
    <property type="entry name" value="Kinase-like_dom_sf"/>
</dbReference>
<dbReference type="PANTHER" id="PTHR21310:SF42">
    <property type="entry name" value="BIFUNCTIONAL AAC_APH"/>
    <property type="match status" value="1"/>
</dbReference>
<feature type="domain" description="Aminoglycoside phosphotransferase" evidence="1">
    <location>
        <begin position="34"/>
        <end position="262"/>
    </location>
</feature>
<dbReference type="InterPro" id="IPR051678">
    <property type="entry name" value="AGP_Transferase"/>
</dbReference>
<keyword evidence="2" id="KW-0418">Kinase</keyword>
<comment type="caution">
    <text evidence="2">The sequence shown here is derived from an EMBL/GenBank/DDBJ whole genome shotgun (WGS) entry which is preliminary data.</text>
</comment>
<dbReference type="InterPro" id="IPR002575">
    <property type="entry name" value="Aminoglycoside_PTrfase"/>
</dbReference>
<proteinExistence type="predicted"/>
<dbReference type="AlphaFoldDB" id="A0A562V1N3"/>
<gene>
    <name evidence="2" type="ORF">LX16_2519</name>
</gene>
<name>A0A562V1N3_9ACTN</name>
<sequence length="294" mass="31572">MHSDQVDVDVVTVASLVADALPGSRGAEIRPVPSHGTVNALFRVGDDLVARFPLQPDASAEFRAELSERIALAHRLAERLPLAIPEPVAVGEPGPGYPGLWTVHRWLPGATADTVPFRDPVAAAHRLAEFVSALRAVGNDGRGWPGVGRGGPLADHDAAVTDALARSGHLIDTAPIERLWRRCVAAPAYSGTPARIHADLMPGNLLVRDGELVGVLDFEIAGIGDPAVDMLAAWTVWSGEARKAYRHGLAADDEEWLRGRGWAVLQAIMALPYYVETNPMMARIARRTLEALRD</sequence>
<dbReference type="CDD" id="cd05155">
    <property type="entry name" value="APH_ChoK_like_1"/>
    <property type="match status" value="1"/>
</dbReference>
<evidence type="ECO:0000313" key="3">
    <source>
        <dbReference type="Proteomes" id="UP000321617"/>
    </source>
</evidence>
<keyword evidence="3" id="KW-1185">Reference proteome</keyword>
<evidence type="ECO:0000313" key="2">
    <source>
        <dbReference type="EMBL" id="TWJ11784.1"/>
    </source>
</evidence>
<dbReference type="Proteomes" id="UP000321617">
    <property type="component" value="Unassembled WGS sequence"/>
</dbReference>
<dbReference type="PANTHER" id="PTHR21310">
    <property type="entry name" value="AMINOGLYCOSIDE PHOSPHOTRANSFERASE-RELATED-RELATED"/>
    <property type="match status" value="1"/>
</dbReference>
<dbReference type="Gene3D" id="3.30.200.20">
    <property type="entry name" value="Phosphorylase Kinase, domain 1"/>
    <property type="match status" value="1"/>
</dbReference>
<reference evidence="2 3" key="1">
    <citation type="journal article" date="2013" name="Stand. Genomic Sci.">
        <title>Genomic Encyclopedia of Type Strains, Phase I: The one thousand microbial genomes (KMG-I) project.</title>
        <authorList>
            <person name="Kyrpides N.C."/>
            <person name="Woyke T."/>
            <person name="Eisen J.A."/>
            <person name="Garrity G."/>
            <person name="Lilburn T.G."/>
            <person name="Beck B.J."/>
            <person name="Whitman W.B."/>
            <person name="Hugenholtz P."/>
            <person name="Klenk H.P."/>
        </authorList>
    </citation>
    <scope>NUCLEOTIDE SEQUENCE [LARGE SCALE GENOMIC DNA]</scope>
    <source>
        <strain evidence="2 3">DSM 45044</strain>
    </source>
</reference>